<evidence type="ECO:0000313" key="5">
    <source>
        <dbReference type="EMBL" id="MBB5132267.1"/>
    </source>
</evidence>
<dbReference type="RefSeq" id="WP_185049112.1">
    <property type="nucleotide sequence ID" value="NZ_BAABIX010000063.1"/>
</dbReference>
<protein>
    <recommendedName>
        <fullName evidence="4">Putative zinc-finger domain-containing protein</fullName>
    </recommendedName>
</protein>
<sequence>MTLDFRDQAVSNPPAPAAVASAPTPEAHLGPQLICQTGDVDEMACSELVERVTDYLEGALQPDDLRRVRDHLDACESCESYVAQMRAAIRVTGSLSEEGTTDEVETGLIEIYRQWITERDDK</sequence>
<organism evidence="5 6">
    <name type="scientific">Thermocatellispora tengchongensis</name>
    <dbReference type="NCBI Taxonomy" id="1073253"/>
    <lineage>
        <taxon>Bacteria</taxon>
        <taxon>Bacillati</taxon>
        <taxon>Actinomycetota</taxon>
        <taxon>Actinomycetes</taxon>
        <taxon>Streptosporangiales</taxon>
        <taxon>Streptosporangiaceae</taxon>
        <taxon>Thermocatellispora</taxon>
    </lineage>
</organism>
<comment type="caution">
    <text evidence="5">The sequence shown here is derived from an EMBL/GenBank/DDBJ whole genome shotgun (WGS) entry which is preliminary data.</text>
</comment>
<dbReference type="Gene3D" id="1.10.10.1320">
    <property type="entry name" value="Anti-sigma factor, zinc-finger domain"/>
    <property type="match status" value="1"/>
</dbReference>
<gene>
    <name evidence="5" type="ORF">HNP84_001983</name>
</gene>
<dbReference type="Pfam" id="PF13490">
    <property type="entry name" value="zf-HC2"/>
    <property type="match status" value="1"/>
</dbReference>
<dbReference type="AlphaFoldDB" id="A0A840P4W7"/>
<evidence type="ECO:0000256" key="1">
    <source>
        <dbReference type="ARBA" id="ARBA00023015"/>
    </source>
</evidence>
<keyword evidence="2" id="KW-0804">Transcription</keyword>
<dbReference type="Proteomes" id="UP000578449">
    <property type="component" value="Unassembled WGS sequence"/>
</dbReference>
<accession>A0A840P4W7</accession>
<reference evidence="5 6" key="1">
    <citation type="submission" date="2020-08" db="EMBL/GenBank/DDBJ databases">
        <title>Genomic Encyclopedia of Type Strains, Phase IV (KMG-IV): sequencing the most valuable type-strain genomes for metagenomic binning, comparative biology and taxonomic classification.</title>
        <authorList>
            <person name="Goeker M."/>
        </authorList>
    </citation>
    <scope>NUCLEOTIDE SEQUENCE [LARGE SCALE GENOMIC DNA]</scope>
    <source>
        <strain evidence="5 6">DSM 45615</strain>
    </source>
</reference>
<dbReference type="InterPro" id="IPR041916">
    <property type="entry name" value="Anti_sigma_zinc_sf"/>
</dbReference>
<keyword evidence="6" id="KW-1185">Reference proteome</keyword>
<evidence type="ECO:0000256" key="3">
    <source>
        <dbReference type="SAM" id="MobiDB-lite"/>
    </source>
</evidence>
<evidence type="ECO:0000313" key="6">
    <source>
        <dbReference type="Proteomes" id="UP000578449"/>
    </source>
</evidence>
<feature type="domain" description="Putative zinc-finger" evidence="4">
    <location>
        <begin position="45"/>
        <end position="78"/>
    </location>
</feature>
<keyword evidence="1" id="KW-0805">Transcription regulation</keyword>
<feature type="region of interest" description="Disordered" evidence="3">
    <location>
        <begin position="1"/>
        <end position="30"/>
    </location>
</feature>
<dbReference type="InterPro" id="IPR027383">
    <property type="entry name" value="Znf_put"/>
</dbReference>
<proteinExistence type="predicted"/>
<evidence type="ECO:0000259" key="4">
    <source>
        <dbReference type="Pfam" id="PF13490"/>
    </source>
</evidence>
<dbReference type="EMBL" id="JACHGN010000004">
    <property type="protein sequence ID" value="MBB5132267.1"/>
    <property type="molecule type" value="Genomic_DNA"/>
</dbReference>
<evidence type="ECO:0000256" key="2">
    <source>
        <dbReference type="ARBA" id="ARBA00023163"/>
    </source>
</evidence>
<name>A0A840P4W7_9ACTN</name>
<feature type="compositionally biased region" description="Low complexity" evidence="3">
    <location>
        <begin position="9"/>
        <end position="27"/>
    </location>
</feature>